<keyword evidence="7" id="KW-1185">Reference proteome</keyword>
<protein>
    <submittedName>
        <fullName evidence="8">CUB domain-containing protein</fullName>
    </submittedName>
</protein>
<dbReference type="Pfam" id="PF00431">
    <property type="entry name" value="CUB"/>
    <property type="match status" value="2"/>
</dbReference>
<feature type="transmembrane region" description="Helical" evidence="4">
    <location>
        <begin position="305"/>
        <end position="324"/>
    </location>
</feature>
<dbReference type="PROSITE" id="PS01180">
    <property type="entry name" value="CUB"/>
    <property type="match status" value="2"/>
</dbReference>
<dbReference type="OrthoDB" id="9971251at2759"/>
<dbReference type="PANTHER" id="PTHR24251:SF28">
    <property type="entry name" value="NEUROPILIN AND TOLLOID-LIKE, ISOFORM B"/>
    <property type="match status" value="1"/>
</dbReference>
<accession>A0A0M3JVV6</accession>
<dbReference type="SMART" id="SM00042">
    <property type="entry name" value="CUB"/>
    <property type="match status" value="2"/>
</dbReference>
<dbReference type="CDD" id="cd00041">
    <property type="entry name" value="CUB"/>
    <property type="match status" value="2"/>
</dbReference>
<organism evidence="8">
    <name type="scientific">Anisakis simplex</name>
    <name type="common">Herring worm</name>
    <dbReference type="NCBI Taxonomy" id="6269"/>
    <lineage>
        <taxon>Eukaryota</taxon>
        <taxon>Metazoa</taxon>
        <taxon>Ecdysozoa</taxon>
        <taxon>Nematoda</taxon>
        <taxon>Chromadorea</taxon>
        <taxon>Rhabditida</taxon>
        <taxon>Spirurina</taxon>
        <taxon>Ascaridomorpha</taxon>
        <taxon>Ascaridoidea</taxon>
        <taxon>Anisakidae</taxon>
        <taxon>Anisakis</taxon>
        <taxon>Anisakis simplex complex</taxon>
    </lineage>
</organism>
<dbReference type="InterPro" id="IPR035914">
    <property type="entry name" value="Sperma_CUB_dom_sf"/>
</dbReference>
<dbReference type="PANTHER" id="PTHR24251">
    <property type="entry name" value="OVOCHYMASE-RELATED"/>
    <property type="match status" value="1"/>
</dbReference>
<evidence type="ECO:0000256" key="4">
    <source>
        <dbReference type="SAM" id="Phobius"/>
    </source>
</evidence>
<evidence type="ECO:0000313" key="8">
    <source>
        <dbReference type="WBParaSite" id="ASIM_0001237301-mRNA-1"/>
    </source>
</evidence>
<proteinExistence type="predicted"/>
<evidence type="ECO:0000313" key="6">
    <source>
        <dbReference type="EMBL" id="VDK45939.1"/>
    </source>
</evidence>
<dbReference type="EMBL" id="UYRR01031107">
    <property type="protein sequence ID" value="VDK45939.1"/>
    <property type="molecule type" value="Genomic_DNA"/>
</dbReference>
<keyword evidence="4" id="KW-1133">Transmembrane helix</keyword>
<keyword evidence="4" id="KW-0812">Transmembrane</keyword>
<feature type="domain" description="CUB" evidence="5">
    <location>
        <begin position="169"/>
        <end position="309"/>
    </location>
</feature>
<gene>
    <name evidence="6" type="ORF">ASIM_LOCUS11839</name>
</gene>
<dbReference type="InterPro" id="IPR000859">
    <property type="entry name" value="CUB_dom"/>
</dbReference>
<dbReference type="Proteomes" id="UP000267096">
    <property type="component" value="Unassembled WGS sequence"/>
</dbReference>
<evidence type="ECO:0000256" key="2">
    <source>
        <dbReference type="ARBA" id="ARBA00023157"/>
    </source>
</evidence>
<evidence type="ECO:0000256" key="1">
    <source>
        <dbReference type="ARBA" id="ARBA00022737"/>
    </source>
</evidence>
<name>A0A0M3JVV6_ANISI</name>
<dbReference type="Gene3D" id="2.60.120.290">
    <property type="entry name" value="Spermadhesin, CUB domain"/>
    <property type="match status" value="2"/>
</dbReference>
<evidence type="ECO:0000259" key="5">
    <source>
        <dbReference type="PROSITE" id="PS01180"/>
    </source>
</evidence>
<dbReference type="WBParaSite" id="ASIM_0001237301-mRNA-1">
    <property type="protein sequence ID" value="ASIM_0001237301-mRNA-1"/>
    <property type="gene ID" value="ASIM_0001237301"/>
</dbReference>
<reference evidence="6 7" key="2">
    <citation type="submission" date="2018-11" db="EMBL/GenBank/DDBJ databases">
        <authorList>
            <consortium name="Pathogen Informatics"/>
        </authorList>
    </citation>
    <scope>NUCLEOTIDE SEQUENCE [LARGE SCALE GENOMIC DNA]</scope>
</reference>
<evidence type="ECO:0000313" key="7">
    <source>
        <dbReference type="Proteomes" id="UP000267096"/>
    </source>
</evidence>
<feature type="transmembrane region" description="Helical" evidence="4">
    <location>
        <begin position="264"/>
        <end position="284"/>
    </location>
</feature>
<dbReference type="SUPFAM" id="SSF49854">
    <property type="entry name" value="Spermadhesin, CUB domain"/>
    <property type="match status" value="2"/>
</dbReference>
<comment type="caution">
    <text evidence="3">Lacks conserved residue(s) required for the propagation of feature annotation.</text>
</comment>
<keyword evidence="2" id="KW-1015">Disulfide bond</keyword>
<sequence>MIDRLLFSRKSTLLDALIFCVVFATCTEFYAGGLVGMNEFASPGYPQKYPPSRDCVRVIEAPPGHDILIHFRHVFQIESTYEYSSLKGSSVSNAIHCPNDFIEIRDGRYGFSPLIGRFCGMQIPRGEIRAKSGTIWLRFYSDEVLEYKGFYADYEFVLSESRLRPTSECNIVQNLSLDGYIDSKSLHDFHQIYGNASDSVDCVWRIDVPQSLQVALFVENFTLGAPNMCDANFMEVYSGHTSDLPLRRFCGMSASQTFAMHNTVFVRIYATNSALIGLYTRILFTAYSRLNDSFLDLFTMGFSQLLLIVFTMFIITVILCLWSLTHCSCLRSQRARCDDYLKELSSMPPPGIVPRLTTTNNTTITHNKSNNNEIIRAQDKARPLFDGNRISSGGGRSVWRKRFSRSDSDECTSTNWLTASDLTFPLDRRRSQSSIRVQICD</sequence>
<reference evidence="8" key="1">
    <citation type="submission" date="2017-02" db="UniProtKB">
        <authorList>
            <consortium name="WormBaseParasite"/>
        </authorList>
    </citation>
    <scope>IDENTIFICATION</scope>
</reference>
<feature type="domain" description="CUB" evidence="5">
    <location>
        <begin position="26"/>
        <end position="157"/>
    </location>
</feature>
<keyword evidence="1" id="KW-0677">Repeat</keyword>
<evidence type="ECO:0000256" key="3">
    <source>
        <dbReference type="PROSITE-ProRule" id="PRU00059"/>
    </source>
</evidence>
<keyword evidence="4" id="KW-0472">Membrane</keyword>
<dbReference type="AlphaFoldDB" id="A0A0M3JVV6"/>